<sequence>MFKSKYQTTDIVEALTKGIAVYETIRTYNNKPFALKEHYNRLCKSLSYLKIEPPKLTEFEELIYGNLSERIRIVYVYDGNLLSYVFRESTENYFISHVKIDFTIVRRADPMSMPPDLKSLGRPDIYLARLTKGDNYDVIMLGTKGQVCEGTFSNVFLIFKNKIVTPSLDSGILDGITRMHVLNFLREKGFNVEERIVEPYELFYADELFLTHTSRGIVPVDEIGKRKLETELGKELSTGFEEYIKCLL</sequence>
<dbReference type="CDD" id="cd00449">
    <property type="entry name" value="PLPDE_IV"/>
    <property type="match status" value="1"/>
</dbReference>
<evidence type="ECO:0000313" key="6">
    <source>
        <dbReference type="EMBL" id="SHN58047.1"/>
    </source>
</evidence>
<dbReference type="Proteomes" id="UP000184207">
    <property type="component" value="Unassembled WGS sequence"/>
</dbReference>
<dbReference type="InterPro" id="IPR018300">
    <property type="entry name" value="Aminotrans_IV_CS"/>
</dbReference>
<dbReference type="InterPro" id="IPR043132">
    <property type="entry name" value="BCAT-like_C"/>
</dbReference>
<gene>
    <name evidence="6" type="ORF">SAMN02745226_00880</name>
</gene>
<dbReference type="Gene3D" id="3.20.10.10">
    <property type="entry name" value="D-amino Acid Aminotransferase, subunit A, domain 2"/>
    <property type="match status" value="1"/>
</dbReference>
<dbReference type="PANTHER" id="PTHR42743">
    <property type="entry name" value="AMINO-ACID AMINOTRANSFERASE"/>
    <property type="match status" value="1"/>
</dbReference>
<evidence type="ECO:0000313" key="7">
    <source>
        <dbReference type="Proteomes" id="UP000184207"/>
    </source>
</evidence>
<proteinExistence type="inferred from homology"/>
<protein>
    <submittedName>
        <fullName evidence="6">Branched chain amino acid aminotransferase apoenzyme</fullName>
    </submittedName>
</protein>
<evidence type="ECO:0000256" key="2">
    <source>
        <dbReference type="ARBA" id="ARBA00009320"/>
    </source>
</evidence>
<dbReference type="InterPro" id="IPR036038">
    <property type="entry name" value="Aminotransferase-like"/>
</dbReference>
<dbReference type="RefSeq" id="WP_072758767.1">
    <property type="nucleotide sequence ID" value="NZ_FRDJ01000004.1"/>
</dbReference>
<dbReference type="OrthoDB" id="9805628at2"/>
<comment type="similarity">
    <text evidence="2 4">Belongs to the class-IV pyridoxal-phosphate-dependent aminotransferase family.</text>
</comment>
<evidence type="ECO:0000256" key="1">
    <source>
        <dbReference type="ARBA" id="ARBA00001933"/>
    </source>
</evidence>
<organism evidence="6 7">
    <name type="scientific">Fervidobacterium gondwanense DSM 13020</name>
    <dbReference type="NCBI Taxonomy" id="1121883"/>
    <lineage>
        <taxon>Bacteria</taxon>
        <taxon>Thermotogati</taxon>
        <taxon>Thermotogota</taxon>
        <taxon>Thermotogae</taxon>
        <taxon>Thermotogales</taxon>
        <taxon>Fervidobacteriaceae</taxon>
        <taxon>Fervidobacterium</taxon>
    </lineage>
</organism>
<dbReference type="GO" id="GO:0008483">
    <property type="term" value="F:transaminase activity"/>
    <property type="evidence" value="ECO:0007669"/>
    <property type="project" value="UniProtKB-KW"/>
</dbReference>
<keyword evidence="7" id="KW-1185">Reference proteome</keyword>
<dbReference type="AlphaFoldDB" id="A0A1M7SHZ4"/>
<accession>A0A1M7SHZ4</accession>
<dbReference type="GO" id="GO:0046394">
    <property type="term" value="P:carboxylic acid biosynthetic process"/>
    <property type="evidence" value="ECO:0007669"/>
    <property type="project" value="UniProtKB-ARBA"/>
</dbReference>
<comment type="cofactor">
    <cofactor evidence="1 5">
        <name>pyridoxal 5'-phosphate</name>
        <dbReference type="ChEBI" id="CHEBI:597326"/>
    </cofactor>
</comment>
<dbReference type="InterPro" id="IPR050571">
    <property type="entry name" value="Class-IV_PLP-Dep_Aminotrnsfr"/>
</dbReference>
<dbReference type="InterPro" id="IPR043131">
    <property type="entry name" value="BCAT-like_N"/>
</dbReference>
<reference evidence="7" key="1">
    <citation type="submission" date="2016-12" db="EMBL/GenBank/DDBJ databases">
        <authorList>
            <person name="Varghese N."/>
            <person name="Submissions S."/>
        </authorList>
    </citation>
    <scope>NUCLEOTIDE SEQUENCE [LARGE SCALE GENOMIC DNA]</scope>
    <source>
        <strain evidence="7">DSM 13020</strain>
    </source>
</reference>
<dbReference type="Gene3D" id="3.30.470.10">
    <property type="match status" value="1"/>
</dbReference>
<dbReference type="EMBL" id="FRDJ01000004">
    <property type="protein sequence ID" value="SHN58047.1"/>
    <property type="molecule type" value="Genomic_DNA"/>
</dbReference>
<keyword evidence="6" id="KW-0032">Aminotransferase</keyword>
<name>A0A1M7SHZ4_FERGO</name>
<evidence type="ECO:0000256" key="4">
    <source>
        <dbReference type="RuleBase" id="RU004106"/>
    </source>
</evidence>
<dbReference type="InterPro" id="IPR001544">
    <property type="entry name" value="Aminotrans_IV"/>
</dbReference>
<evidence type="ECO:0000256" key="5">
    <source>
        <dbReference type="RuleBase" id="RU004516"/>
    </source>
</evidence>
<dbReference type="SUPFAM" id="SSF56752">
    <property type="entry name" value="D-aminoacid aminotransferase-like PLP-dependent enzymes"/>
    <property type="match status" value="1"/>
</dbReference>
<dbReference type="PANTHER" id="PTHR42743:SF4">
    <property type="entry name" value="BRANCHED-CHAIN-AMINO-ACID AMINOTRANSFERASE-RELATED"/>
    <property type="match status" value="1"/>
</dbReference>
<dbReference type="Pfam" id="PF01063">
    <property type="entry name" value="Aminotran_4"/>
    <property type="match status" value="1"/>
</dbReference>
<keyword evidence="6" id="KW-0808">Transferase</keyword>
<dbReference type="STRING" id="1121883.SAMN02745226_00880"/>
<keyword evidence="3 5" id="KW-0663">Pyridoxal phosphate</keyword>
<evidence type="ECO:0000256" key="3">
    <source>
        <dbReference type="ARBA" id="ARBA00022898"/>
    </source>
</evidence>
<dbReference type="PROSITE" id="PS00770">
    <property type="entry name" value="AA_TRANSFER_CLASS_4"/>
    <property type="match status" value="1"/>
</dbReference>